<gene>
    <name evidence="8" type="ORF">LCGC14_0796590</name>
</gene>
<dbReference type="InterPro" id="IPR036188">
    <property type="entry name" value="FAD/NAD-bd_sf"/>
</dbReference>
<dbReference type="Gene3D" id="3.50.50.60">
    <property type="entry name" value="FAD/NAD(P)-binding domain"/>
    <property type="match status" value="2"/>
</dbReference>
<proteinExistence type="inferred from homology"/>
<accession>A0A0F9PQT5</accession>
<feature type="domain" description="FAD-binding" evidence="7">
    <location>
        <begin position="7"/>
        <end position="343"/>
    </location>
</feature>
<dbReference type="EMBL" id="LAZR01002125">
    <property type="protein sequence ID" value="KKN34140.1"/>
    <property type="molecule type" value="Genomic_DNA"/>
</dbReference>
<evidence type="ECO:0000256" key="5">
    <source>
        <dbReference type="ARBA" id="ARBA00023002"/>
    </source>
</evidence>
<dbReference type="InterPro" id="IPR051205">
    <property type="entry name" value="UbiH/COQ6_monooxygenase"/>
</dbReference>
<dbReference type="InterPro" id="IPR002938">
    <property type="entry name" value="FAD-bd"/>
</dbReference>
<dbReference type="PANTHER" id="PTHR43876:SF8">
    <property type="entry name" value="2-OCTAPRENYL-6-METHOXYPHENOL HYDROXYLASE"/>
    <property type="match status" value="1"/>
</dbReference>
<dbReference type="NCBIfam" id="TIGR01984">
    <property type="entry name" value="UbiH"/>
    <property type="match status" value="1"/>
</dbReference>
<name>A0A0F9PQT5_9ZZZZ</name>
<keyword evidence="3" id="KW-0285">Flavoprotein</keyword>
<dbReference type="InterPro" id="IPR011295">
    <property type="entry name" value="UbiH"/>
</dbReference>
<keyword evidence="6" id="KW-0503">Monooxygenase</keyword>
<evidence type="ECO:0000256" key="6">
    <source>
        <dbReference type="ARBA" id="ARBA00023033"/>
    </source>
</evidence>
<evidence type="ECO:0000256" key="4">
    <source>
        <dbReference type="ARBA" id="ARBA00022827"/>
    </source>
</evidence>
<dbReference type="PRINTS" id="PR00420">
    <property type="entry name" value="RNGMNOXGNASE"/>
</dbReference>
<reference evidence="8" key="1">
    <citation type="journal article" date="2015" name="Nature">
        <title>Complex archaea that bridge the gap between prokaryotes and eukaryotes.</title>
        <authorList>
            <person name="Spang A."/>
            <person name="Saw J.H."/>
            <person name="Jorgensen S.L."/>
            <person name="Zaremba-Niedzwiedzka K."/>
            <person name="Martijn J."/>
            <person name="Lind A.E."/>
            <person name="van Eijk R."/>
            <person name="Schleper C."/>
            <person name="Guy L."/>
            <person name="Ettema T.J."/>
        </authorList>
    </citation>
    <scope>NUCLEOTIDE SEQUENCE</scope>
</reference>
<organism evidence="8">
    <name type="scientific">marine sediment metagenome</name>
    <dbReference type="NCBI Taxonomy" id="412755"/>
    <lineage>
        <taxon>unclassified sequences</taxon>
        <taxon>metagenomes</taxon>
        <taxon>ecological metagenomes</taxon>
    </lineage>
</organism>
<comment type="caution">
    <text evidence="8">The sequence shown here is derived from an EMBL/GenBank/DDBJ whole genome shotgun (WGS) entry which is preliminary data.</text>
</comment>
<dbReference type="SUPFAM" id="SSF51905">
    <property type="entry name" value="FAD/NAD(P)-binding domain"/>
    <property type="match status" value="1"/>
</dbReference>
<dbReference type="NCBIfam" id="NF004356">
    <property type="entry name" value="PRK05732.1"/>
    <property type="match status" value="1"/>
</dbReference>
<dbReference type="GO" id="GO:0008681">
    <property type="term" value="F:2-octaprenyl-6-methoxyphenol hydroxylase activity"/>
    <property type="evidence" value="ECO:0007669"/>
    <property type="project" value="InterPro"/>
</dbReference>
<comment type="cofactor">
    <cofactor evidence="1">
        <name>FAD</name>
        <dbReference type="ChEBI" id="CHEBI:57692"/>
    </cofactor>
</comment>
<dbReference type="GO" id="GO:0071949">
    <property type="term" value="F:FAD binding"/>
    <property type="evidence" value="ECO:0007669"/>
    <property type="project" value="InterPro"/>
</dbReference>
<keyword evidence="5" id="KW-0560">Oxidoreductase</keyword>
<sequence length="401" mass="43910">MTRPIYDLIIVGAGMAGASLAIALRNSNLKIALVEATEMRTHSQPSYDDRGIALTYGSQRIFETMGIWSKIQDHTTAIKTIHVSDRGHFGVTRLSAEHEKVPALGQVITAKILGQTLNEQLSTQENLDIICPVTVSSVQPHDDSVSLTLTNNEMLTTRLLVAADGRDSTIRHYLDMTSSEQQYGQVAVTANVTTDQAHKGMAYERFTASGPLALLPLSSDRSSLVWTVKTGEEDELLSLSDEDFLTTLQQAFGYRAGRFIKVGQRQSYPLTMMQADNPVHDRVVLIGNAAHSLHPIAGQGFNLGLRDVAVLAEQIFNANDCGNAAVLTDYQHWRQADQDDVVKSTDRLVKLFSNNISLIAHGRSAGLAIMDCLPMLKHQLAQKSMGMSQHHPKLSRGIPLS</sequence>
<comment type="similarity">
    <text evidence="2">Belongs to the UbiH/COQ6 family.</text>
</comment>
<keyword evidence="4" id="KW-0274">FAD</keyword>
<dbReference type="Pfam" id="PF01494">
    <property type="entry name" value="FAD_binding_3"/>
    <property type="match status" value="1"/>
</dbReference>
<evidence type="ECO:0000259" key="7">
    <source>
        <dbReference type="Pfam" id="PF01494"/>
    </source>
</evidence>
<dbReference type="AlphaFoldDB" id="A0A0F9PQT5"/>
<evidence type="ECO:0000313" key="8">
    <source>
        <dbReference type="EMBL" id="KKN34140.1"/>
    </source>
</evidence>
<dbReference type="PROSITE" id="PS01304">
    <property type="entry name" value="UBIH"/>
    <property type="match status" value="1"/>
</dbReference>
<dbReference type="GO" id="GO:0006744">
    <property type="term" value="P:ubiquinone biosynthetic process"/>
    <property type="evidence" value="ECO:0007669"/>
    <property type="project" value="InterPro"/>
</dbReference>
<evidence type="ECO:0000256" key="1">
    <source>
        <dbReference type="ARBA" id="ARBA00001974"/>
    </source>
</evidence>
<dbReference type="InterPro" id="IPR018168">
    <property type="entry name" value="Ubi_Hdrlase_CS"/>
</dbReference>
<dbReference type="InterPro" id="IPR010971">
    <property type="entry name" value="UbiH/COQ6"/>
</dbReference>
<evidence type="ECO:0000256" key="3">
    <source>
        <dbReference type="ARBA" id="ARBA00022630"/>
    </source>
</evidence>
<evidence type="ECO:0000256" key="2">
    <source>
        <dbReference type="ARBA" id="ARBA00005349"/>
    </source>
</evidence>
<dbReference type="NCBIfam" id="TIGR01988">
    <property type="entry name" value="Ubi-OHases"/>
    <property type="match status" value="1"/>
</dbReference>
<dbReference type="PANTHER" id="PTHR43876">
    <property type="entry name" value="UBIQUINONE BIOSYNTHESIS MONOOXYGENASE COQ6, MITOCHONDRIAL"/>
    <property type="match status" value="1"/>
</dbReference>
<protein>
    <recommendedName>
        <fullName evidence="7">FAD-binding domain-containing protein</fullName>
    </recommendedName>
</protein>